<evidence type="ECO:0000256" key="1">
    <source>
        <dbReference type="SAM" id="MobiDB-lite"/>
    </source>
</evidence>
<dbReference type="EMBL" id="JH992968">
    <property type="protein sequence ID" value="EKX53996.1"/>
    <property type="molecule type" value="Genomic_DNA"/>
</dbReference>
<dbReference type="RefSeq" id="XP_005840976.1">
    <property type="nucleotide sequence ID" value="XM_005840919.1"/>
</dbReference>
<accession>L1JZH9</accession>
<name>L1JZH9_GUITC</name>
<feature type="region of interest" description="Disordered" evidence="1">
    <location>
        <begin position="161"/>
        <end position="195"/>
    </location>
</feature>
<keyword evidence="4" id="KW-1185">Reference proteome</keyword>
<evidence type="ECO:0000313" key="4">
    <source>
        <dbReference type="Proteomes" id="UP000011087"/>
    </source>
</evidence>
<dbReference type="EnsemblProtists" id="EKX53996">
    <property type="protein sequence ID" value="EKX53996"/>
    <property type="gene ID" value="GUITHDRAFT_100247"/>
</dbReference>
<reference evidence="2 4" key="1">
    <citation type="journal article" date="2012" name="Nature">
        <title>Algal genomes reveal evolutionary mosaicism and the fate of nucleomorphs.</title>
        <authorList>
            <consortium name="DOE Joint Genome Institute"/>
            <person name="Curtis B.A."/>
            <person name="Tanifuji G."/>
            <person name="Burki F."/>
            <person name="Gruber A."/>
            <person name="Irimia M."/>
            <person name="Maruyama S."/>
            <person name="Arias M.C."/>
            <person name="Ball S.G."/>
            <person name="Gile G.H."/>
            <person name="Hirakawa Y."/>
            <person name="Hopkins J.F."/>
            <person name="Kuo A."/>
            <person name="Rensing S.A."/>
            <person name="Schmutz J."/>
            <person name="Symeonidi A."/>
            <person name="Elias M."/>
            <person name="Eveleigh R.J."/>
            <person name="Herman E.K."/>
            <person name="Klute M.J."/>
            <person name="Nakayama T."/>
            <person name="Obornik M."/>
            <person name="Reyes-Prieto A."/>
            <person name="Armbrust E.V."/>
            <person name="Aves S.J."/>
            <person name="Beiko R.G."/>
            <person name="Coutinho P."/>
            <person name="Dacks J.B."/>
            <person name="Durnford D.G."/>
            <person name="Fast N.M."/>
            <person name="Green B.R."/>
            <person name="Grisdale C.J."/>
            <person name="Hempel F."/>
            <person name="Henrissat B."/>
            <person name="Hoppner M.P."/>
            <person name="Ishida K."/>
            <person name="Kim E."/>
            <person name="Koreny L."/>
            <person name="Kroth P.G."/>
            <person name="Liu Y."/>
            <person name="Malik S.B."/>
            <person name="Maier U.G."/>
            <person name="McRose D."/>
            <person name="Mock T."/>
            <person name="Neilson J.A."/>
            <person name="Onodera N.T."/>
            <person name="Poole A.M."/>
            <person name="Pritham E.J."/>
            <person name="Richards T.A."/>
            <person name="Rocap G."/>
            <person name="Roy S.W."/>
            <person name="Sarai C."/>
            <person name="Schaack S."/>
            <person name="Shirato S."/>
            <person name="Slamovits C.H."/>
            <person name="Spencer D.F."/>
            <person name="Suzuki S."/>
            <person name="Worden A.Z."/>
            <person name="Zauner S."/>
            <person name="Barry K."/>
            <person name="Bell C."/>
            <person name="Bharti A.K."/>
            <person name="Crow J.A."/>
            <person name="Grimwood J."/>
            <person name="Kramer R."/>
            <person name="Lindquist E."/>
            <person name="Lucas S."/>
            <person name="Salamov A."/>
            <person name="McFadden G.I."/>
            <person name="Lane C.E."/>
            <person name="Keeling P.J."/>
            <person name="Gray M.W."/>
            <person name="Grigoriev I.V."/>
            <person name="Archibald J.M."/>
        </authorList>
    </citation>
    <scope>NUCLEOTIDE SEQUENCE</scope>
    <source>
        <strain evidence="2 4">CCMP2712</strain>
    </source>
</reference>
<gene>
    <name evidence="2" type="ORF">GUITHDRAFT_100247</name>
</gene>
<dbReference type="KEGG" id="gtt:GUITHDRAFT_100247"/>
<evidence type="ECO:0000313" key="2">
    <source>
        <dbReference type="EMBL" id="EKX53996.1"/>
    </source>
</evidence>
<dbReference type="GeneID" id="17310965"/>
<reference evidence="3" key="3">
    <citation type="submission" date="2016-03" db="UniProtKB">
        <authorList>
            <consortium name="EnsemblProtists"/>
        </authorList>
    </citation>
    <scope>IDENTIFICATION</scope>
</reference>
<dbReference type="PaxDb" id="55529-EKX53996"/>
<proteinExistence type="predicted"/>
<protein>
    <submittedName>
        <fullName evidence="2 3">Uncharacterized protein</fullName>
    </submittedName>
</protein>
<reference evidence="4" key="2">
    <citation type="submission" date="2012-11" db="EMBL/GenBank/DDBJ databases">
        <authorList>
            <person name="Kuo A."/>
            <person name="Curtis B.A."/>
            <person name="Tanifuji G."/>
            <person name="Burki F."/>
            <person name="Gruber A."/>
            <person name="Irimia M."/>
            <person name="Maruyama S."/>
            <person name="Arias M.C."/>
            <person name="Ball S.G."/>
            <person name="Gile G.H."/>
            <person name="Hirakawa Y."/>
            <person name="Hopkins J.F."/>
            <person name="Rensing S.A."/>
            <person name="Schmutz J."/>
            <person name="Symeonidi A."/>
            <person name="Elias M."/>
            <person name="Eveleigh R.J."/>
            <person name="Herman E.K."/>
            <person name="Klute M.J."/>
            <person name="Nakayama T."/>
            <person name="Obornik M."/>
            <person name="Reyes-Prieto A."/>
            <person name="Armbrust E.V."/>
            <person name="Aves S.J."/>
            <person name="Beiko R.G."/>
            <person name="Coutinho P."/>
            <person name="Dacks J.B."/>
            <person name="Durnford D.G."/>
            <person name="Fast N.M."/>
            <person name="Green B.R."/>
            <person name="Grisdale C."/>
            <person name="Hempe F."/>
            <person name="Henrissat B."/>
            <person name="Hoppner M.P."/>
            <person name="Ishida K.-I."/>
            <person name="Kim E."/>
            <person name="Koreny L."/>
            <person name="Kroth P.G."/>
            <person name="Liu Y."/>
            <person name="Malik S.-B."/>
            <person name="Maier U.G."/>
            <person name="McRose D."/>
            <person name="Mock T."/>
            <person name="Neilson J.A."/>
            <person name="Onodera N.T."/>
            <person name="Poole A.M."/>
            <person name="Pritham E.J."/>
            <person name="Richards T.A."/>
            <person name="Rocap G."/>
            <person name="Roy S.W."/>
            <person name="Sarai C."/>
            <person name="Schaack S."/>
            <person name="Shirato S."/>
            <person name="Slamovits C.H."/>
            <person name="Spencer D.F."/>
            <person name="Suzuki S."/>
            <person name="Worden A.Z."/>
            <person name="Zauner S."/>
            <person name="Barry K."/>
            <person name="Bell C."/>
            <person name="Bharti A.K."/>
            <person name="Crow J.A."/>
            <person name="Grimwood J."/>
            <person name="Kramer R."/>
            <person name="Lindquist E."/>
            <person name="Lucas S."/>
            <person name="Salamov A."/>
            <person name="McFadden G.I."/>
            <person name="Lane C.E."/>
            <person name="Keeling P.J."/>
            <person name="Gray M.W."/>
            <person name="Grigoriev I.V."/>
            <person name="Archibald J.M."/>
        </authorList>
    </citation>
    <scope>NUCLEOTIDE SEQUENCE</scope>
    <source>
        <strain evidence="4">CCMP2712</strain>
    </source>
</reference>
<dbReference type="HOGENOM" id="CLU_1398732_0_0_1"/>
<feature type="compositionally biased region" description="Polar residues" evidence="1">
    <location>
        <begin position="169"/>
        <end position="178"/>
    </location>
</feature>
<dbReference type="Proteomes" id="UP000011087">
    <property type="component" value="Unassembled WGS sequence"/>
</dbReference>
<evidence type="ECO:0000313" key="3">
    <source>
        <dbReference type="EnsemblProtists" id="EKX53996"/>
    </source>
</evidence>
<dbReference type="AlphaFoldDB" id="L1JZH9"/>
<organism evidence="2">
    <name type="scientific">Guillardia theta (strain CCMP2712)</name>
    <name type="common">Cryptophyte</name>
    <dbReference type="NCBI Taxonomy" id="905079"/>
    <lineage>
        <taxon>Eukaryota</taxon>
        <taxon>Cryptophyceae</taxon>
        <taxon>Pyrenomonadales</taxon>
        <taxon>Geminigeraceae</taxon>
        <taxon>Guillardia</taxon>
    </lineage>
</organism>
<sequence>MAGCGVLGMAFACSALYSFTPHSTSPVSRSHSPLFSRSPSLSVAYKGPETRDIPPWEEEMLEIFARSPLFNPEASRKRVERKSAHGHAGPDVDLDAALDSNSMYGIRSDIMEIFVLAARNKPGVRLTLGEPSRPEPASPRAAVKQVTSRVAERERIKVVRPRQEAVNGGNDSSSAQRSWESELHSIFQANPLTRK</sequence>